<proteinExistence type="predicted"/>
<dbReference type="Gene3D" id="1.25.10.90">
    <property type="match status" value="1"/>
</dbReference>
<evidence type="ECO:0000313" key="1">
    <source>
        <dbReference type="EMBL" id="SHE93945.1"/>
    </source>
</evidence>
<organism evidence="1 2">
    <name type="scientific">Lactonifactor longoviformis DSM 17459</name>
    <dbReference type="NCBI Taxonomy" id="1122155"/>
    <lineage>
        <taxon>Bacteria</taxon>
        <taxon>Bacillati</taxon>
        <taxon>Bacillota</taxon>
        <taxon>Clostridia</taxon>
        <taxon>Eubacteriales</taxon>
        <taxon>Clostridiaceae</taxon>
        <taxon>Lactonifactor</taxon>
    </lineage>
</organism>
<dbReference type="InterPro" id="IPR014825">
    <property type="entry name" value="DNA_alkylation"/>
</dbReference>
<dbReference type="CDD" id="cd06561">
    <property type="entry name" value="AlkD_like"/>
    <property type="match status" value="1"/>
</dbReference>
<reference evidence="1 2" key="1">
    <citation type="submission" date="2016-11" db="EMBL/GenBank/DDBJ databases">
        <authorList>
            <person name="Jaros S."/>
            <person name="Januszkiewicz K."/>
            <person name="Wedrychowicz H."/>
        </authorList>
    </citation>
    <scope>NUCLEOTIDE SEQUENCE [LARGE SCALE GENOMIC DNA]</scope>
    <source>
        <strain evidence="1 2">DSM 17459</strain>
    </source>
</reference>
<dbReference type="AlphaFoldDB" id="A0A1M4XKB9"/>
<dbReference type="OrthoDB" id="9784740at2"/>
<dbReference type="Proteomes" id="UP000184245">
    <property type="component" value="Unassembled WGS sequence"/>
</dbReference>
<dbReference type="InterPro" id="IPR016024">
    <property type="entry name" value="ARM-type_fold"/>
</dbReference>
<dbReference type="RefSeq" id="WP_072851264.1">
    <property type="nucleotide sequence ID" value="NZ_FQVI01000009.1"/>
</dbReference>
<dbReference type="EMBL" id="FQVI01000009">
    <property type="protein sequence ID" value="SHE93945.1"/>
    <property type="molecule type" value="Genomic_DNA"/>
</dbReference>
<name>A0A1M4XKB9_9CLOT</name>
<evidence type="ECO:0000313" key="2">
    <source>
        <dbReference type="Proteomes" id="UP000184245"/>
    </source>
</evidence>
<dbReference type="SUPFAM" id="SSF48371">
    <property type="entry name" value="ARM repeat"/>
    <property type="match status" value="1"/>
</dbReference>
<gene>
    <name evidence="1" type="ORF">SAMN02745158_02001</name>
</gene>
<accession>A0A1M4XKB9</accession>
<dbReference type="PANTHER" id="PTHR34070">
    <property type="entry name" value="ARMADILLO-TYPE FOLD"/>
    <property type="match status" value="1"/>
</dbReference>
<dbReference type="Pfam" id="PF08713">
    <property type="entry name" value="DNA_alkylation"/>
    <property type="match status" value="1"/>
</dbReference>
<dbReference type="PANTHER" id="PTHR34070:SF1">
    <property type="entry name" value="DNA ALKYLATION REPAIR PROTEIN"/>
    <property type="match status" value="1"/>
</dbReference>
<protein>
    <submittedName>
        <fullName evidence="1">3-methyladenine DNA glycosylase AlkD</fullName>
    </submittedName>
</protein>
<dbReference type="STRING" id="1122155.SAMN02745158_02001"/>
<sequence>MEKENREFHESLRRELEDMAEPGFRDFTSRLMPGVENVLGVRLPKLRKIAKKIAKGDWESYLSNASDESYEEIMLQGMVIGCCKTGFEQRCCQIQRFVPKIDNWSVCDSFCAGLKAAREEPEKMWDFLQPYLYGSGTYEIRFAVVMLLMYYREEVYMDAAFTAFDRIKHEDYYVKMAVAWAVSMYFAAYPVQTMEYLKHCRLDDFTYRRTLQKITESLQVDPETKHKVREMKRAT</sequence>
<keyword evidence="2" id="KW-1185">Reference proteome</keyword>